<sequence length="147" mass="16782">MTKYWEDFPVGFRYESEAWEMTGEDIMDFARKWDPQPFHIDPEAAKDGPFGGIIASGWHTLITAFERWYASGLWAEASMGSPGMTDVKWLVPVRPGDRLRVVATVIDSTASRSRPDRGRITVLSEIYNQDDQKVAEYAGINILRRRP</sequence>
<organism evidence="2 3">
    <name type="scientific">Ruegeria marina</name>
    <dbReference type="NCBI Taxonomy" id="639004"/>
    <lineage>
        <taxon>Bacteria</taxon>
        <taxon>Pseudomonadati</taxon>
        <taxon>Pseudomonadota</taxon>
        <taxon>Alphaproteobacteria</taxon>
        <taxon>Rhodobacterales</taxon>
        <taxon>Roseobacteraceae</taxon>
        <taxon>Ruegeria</taxon>
    </lineage>
</organism>
<dbReference type="STRING" id="639004.SAMN04488239_11845"/>
<dbReference type="AlphaFoldDB" id="A0A1G7CK38"/>
<name>A0A1G7CK38_9RHOB</name>
<evidence type="ECO:0000313" key="3">
    <source>
        <dbReference type="Proteomes" id="UP000199628"/>
    </source>
</evidence>
<dbReference type="PANTHER" id="PTHR43664:SF1">
    <property type="entry name" value="BETA-METHYLMALYL-COA DEHYDRATASE"/>
    <property type="match status" value="1"/>
</dbReference>
<dbReference type="InterPro" id="IPR052342">
    <property type="entry name" value="MCH/BMMD"/>
</dbReference>
<keyword evidence="3" id="KW-1185">Reference proteome</keyword>
<dbReference type="PANTHER" id="PTHR43664">
    <property type="entry name" value="MONOAMINE OXIDASE-RELATED"/>
    <property type="match status" value="1"/>
</dbReference>
<dbReference type="CDD" id="cd03454">
    <property type="entry name" value="YdeM"/>
    <property type="match status" value="1"/>
</dbReference>
<evidence type="ECO:0000313" key="2">
    <source>
        <dbReference type="EMBL" id="SDE38795.1"/>
    </source>
</evidence>
<proteinExistence type="predicted"/>
<dbReference type="SUPFAM" id="SSF54637">
    <property type="entry name" value="Thioesterase/thiol ester dehydrase-isomerase"/>
    <property type="match status" value="1"/>
</dbReference>
<dbReference type="Proteomes" id="UP000199628">
    <property type="component" value="Unassembled WGS sequence"/>
</dbReference>
<dbReference type="Gene3D" id="3.10.129.10">
    <property type="entry name" value="Hotdog Thioesterase"/>
    <property type="match status" value="1"/>
</dbReference>
<dbReference type="InterPro" id="IPR029069">
    <property type="entry name" value="HotDog_dom_sf"/>
</dbReference>
<feature type="domain" description="MaoC-like" evidence="1">
    <location>
        <begin position="18"/>
        <end position="112"/>
    </location>
</feature>
<dbReference type="RefSeq" id="WP_093036212.1">
    <property type="nucleotide sequence ID" value="NZ_FMZV01000018.1"/>
</dbReference>
<protein>
    <submittedName>
        <fullName evidence="2">Acyl dehydratase</fullName>
    </submittedName>
</protein>
<gene>
    <name evidence="2" type="ORF">SAMN04488239_11845</name>
</gene>
<reference evidence="3" key="1">
    <citation type="submission" date="2016-10" db="EMBL/GenBank/DDBJ databases">
        <authorList>
            <person name="Varghese N."/>
            <person name="Submissions S."/>
        </authorList>
    </citation>
    <scope>NUCLEOTIDE SEQUENCE [LARGE SCALE GENOMIC DNA]</scope>
    <source>
        <strain evidence="3">CGMCC 1.9108</strain>
    </source>
</reference>
<dbReference type="InterPro" id="IPR002539">
    <property type="entry name" value="MaoC-like_dom"/>
</dbReference>
<evidence type="ECO:0000259" key="1">
    <source>
        <dbReference type="Pfam" id="PF01575"/>
    </source>
</evidence>
<dbReference type="EMBL" id="FMZV01000018">
    <property type="protein sequence ID" value="SDE38795.1"/>
    <property type="molecule type" value="Genomic_DNA"/>
</dbReference>
<dbReference type="OrthoDB" id="9797938at2"/>
<dbReference type="Pfam" id="PF01575">
    <property type="entry name" value="MaoC_dehydratas"/>
    <property type="match status" value="1"/>
</dbReference>
<accession>A0A1G7CK38</accession>